<feature type="domain" description="Ion transport" evidence="15">
    <location>
        <begin position="67"/>
        <end position="195"/>
    </location>
</feature>
<name>A0A0L0D973_THETB</name>
<evidence type="ECO:0000313" key="17">
    <source>
        <dbReference type="Proteomes" id="UP000054408"/>
    </source>
</evidence>
<evidence type="ECO:0000256" key="2">
    <source>
        <dbReference type="ARBA" id="ARBA00015897"/>
    </source>
</evidence>
<dbReference type="GO" id="GO:0030171">
    <property type="term" value="F:voltage-gated proton channel activity"/>
    <property type="evidence" value="ECO:0007669"/>
    <property type="project" value="InterPro"/>
</dbReference>
<evidence type="ECO:0000256" key="3">
    <source>
        <dbReference type="ARBA" id="ARBA00022448"/>
    </source>
</evidence>
<gene>
    <name evidence="16" type="ORF">AMSG_04083</name>
</gene>
<evidence type="ECO:0000256" key="1">
    <source>
        <dbReference type="ARBA" id="ARBA00004651"/>
    </source>
</evidence>
<feature type="region of interest" description="Disordered" evidence="13">
    <location>
        <begin position="303"/>
        <end position="329"/>
    </location>
</feature>
<dbReference type="GeneID" id="25563646"/>
<dbReference type="RefSeq" id="XP_013759331.1">
    <property type="nucleotide sequence ID" value="XM_013903877.1"/>
</dbReference>
<dbReference type="STRING" id="461836.A0A0L0D973"/>
<evidence type="ECO:0000256" key="13">
    <source>
        <dbReference type="SAM" id="MobiDB-lite"/>
    </source>
</evidence>
<evidence type="ECO:0000256" key="6">
    <source>
        <dbReference type="ARBA" id="ARBA00022882"/>
    </source>
</evidence>
<dbReference type="GO" id="GO:0005886">
    <property type="term" value="C:plasma membrane"/>
    <property type="evidence" value="ECO:0007669"/>
    <property type="project" value="UniProtKB-SubCell"/>
</dbReference>
<dbReference type="Gene3D" id="1.20.120.350">
    <property type="entry name" value="Voltage-gated potassium channels. Chain C"/>
    <property type="match status" value="1"/>
</dbReference>
<dbReference type="InterPro" id="IPR031846">
    <property type="entry name" value="Hvcn1"/>
</dbReference>
<evidence type="ECO:0000256" key="5">
    <source>
        <dbReference type="ARBA" id="ARBA00022692"/>
    </source>
</evidence>
<evidence type="ECO:0000313" key="16">
    <source>
        <dbReference type="EMBL" id="KNC47853.1"/>
    </source>
</evidence>
<dbReference type="InterPro" id="IPR027359">
    <property type="entry name" value="Volt_channel_dom_sf"/>
</dbReference>
<keyword evidence="6" id="KW-0851">Voltage-gated channel</keyword>
<keyword evidence="3" id="KW-0813">Transport</keyword>
<dbReference type="InterPro" id="IPR005821">
    <property type="entry name" value="Ion_trans_dom"/>
</dbReference>
<dbReference type="OrthoDB" id="427456at2759"/>
<dbReference type="PANTHER" id="PTHR46480">
    <property type="entry name" value="F20B24.22"/>
    <property type="match status" value="1"/>
</dbReference>
<evidence type="ECO:0000256" key="14">
    <source>
        <dbReference type="SAM" id="Phobius"/>
    </source>
</evidence>
<dbReference type="AlphaFoldDB" id="A0A0L0D973"/>
<keyword evidence="17" id="KW-1185">Reference proteome</keyword>
<evidence type="ECO:0000256" key="12">
    <source>
        <dbReference type="ARBA" id="ARBA00031989"/>
    </source>
</evidence>
<evidence type="ECO:0000256" key="11">
    <source>
        <dbReference type="ARBA" id="ARBA00023303"/>
    </source>
</evidence>
<keyword evidence="9" id="KW-0406">Ion transport</keyword>
<keyword evidence="7 14" id="KW-1133">Transmembrane helix</keyword>
<dbReference type="SUPFAM" id="SSF81324">
    <property type="entry name" value="Voltage-gated potassium channels"/>
    <property type="match status" value="1"/>
</dbReference>
<evidence type="ECO:0000256" key="10">
    <source>
        <dbReference type="ARBA" id="ARBA00023136"/>
    </source>
</evidence>
<organism evidence="16 17">
    <name type="scientific">Thecamonas trahens ATCC 50062</name>
    <dbReference type="NCBI Taxonomy" id="461836"/>
    <lineage>
        <taxon>Eukaryota</taxon>
        <taxon>Apusozoa</taxon>
        <taxon>Apusomonadida</taxon>
        <taxon>Apusomonadidae</taxon>
        <taxon>Thecamonas</taxon>
    </lineage>
</organism>
<dbReference type="PANTHER" id="PTHR46480:SF1">
    <property type="entry name" value="VOLTAGE-GATED HYDROGEN CHANNEL 1"/>
    <property type="match status" value="1"/>
</dbReference>
<feature type="transmembrane region" description="Helical" evidence="14">
    <location>
        <begin position="158"/>
        <end position="177"/>
    </location>
</feature>
<comment type="subcellular location">
    <subcellularLocation>
        <location evidence="1">Cell membrane</location>
        <topology evidence="1">Multi-pass membrane protein</topology>
    </subcellularLocation>
</comment>
<keyword evidence="8" id="KW-0175">Coiled coil</keyword>
<feature type="transmembrane region" description="Helical" evidence="14">
    <location>
        <begin position="69"/>
        <end position="92"/>
    </location>
</feature>
<dbReference type="Proteomes" id="UP000054408">
    <property type="component" value="Unassembled WGS sequence"/>
</dbReference>
<evidence type="ECO:0000256" key="4">
    <source>
        <dbReference type="ARBA" id="ARBA00022475"/>
    </source>
</evidence>
<reference evidence="16 17" key="1">
    <citation type="submission" date="2010-05" db="EMBL/GenBank/DDBJ databases">
        <title>The Genome Sequence of Thecamonas trahens ATCC 50062.</title>
        <authorList>
            <consortium name="The Broad Institute Genome Sequencing Platform"/>
            <person name="Russ C."/>
            <person name="Cuomo C."/>
            <person name="Shea T."/>
            <person name="Young S.K."/>
            <person name="Zeng Q."/>
            <person name="Koehrsen M."/>
            <person name="Haas B."/>
            <person name="Borodovsky M."/>
            <person name="Guigo R."/>
            <person name="Alvarado L."/>
            <person name="Berlin A."/>
            <person name="Bochicchio J."/>
            <person name="Borenstein D."/>
            <person name="Chapman S."/>
            <person name="Chen Z."/>
            <person name="Freedman E."/>
            <person name="Gellesch M."/>
            <person name="Goldberg J."/>
            <person name="Griggs A."/>
            <person name="Gujja S."/>
            <person name="Heilman E."/>
            <person name="Heiman D."/>
            <person name="Hepburn T."/>
            <person name="Howarth C."/>
            <person name="Jen D."/>
            <person name="Larson L."/>
            <person name="Mehta T."/>
            <person name="Park D."/>
            <person name="Pearson M."/>
            <person name="Roberts A."/>
            <person name="Saif S."/>
            <person name="Shenoy N."/>
            <person name="Sisk P."/>
            <person name="Stolte C."/>
            <person name="Sykes S."/>
            <person name="Thomson T."/>
            <person name="Walk T."/>
            <person name="White J."/>
            <person name="Yandava C."/>
            <person name="Burger G."/>
            <person name="Gray M.W."/>
            <person name="Holland P.W.H."/>
            <person name="King N."/>
            <person name="Lang F.B.F."/>
            <person name="Roger A.J."/>
            <person name="Ruiz-Trillo I."/>
            <person name="Lander E."/>
            <person name="Nusbaum C."/>
        </authorList>
    </citation>
    <scope>NUCLEOTIDE SEQUENCE [LARGE SCALE GENOMIC DNA]</scope>
    <source>
        <strain evidence="16 17">ATCC 50062</strain>
    </source>
</reference>
<protein>
    <recommendedName>
        <fullName evidence="2">Voltage-gated hydrogen channel 1</fullName>
    </recommendedName>
    <alternativeName>
        <fullName evidence="12">Hydrogen voltage-gated channel 1</fullName>
    </alternativeName>
</protein>
<evidence type="ECO:0000256" key="9">
    <source>
        <dbReference type="ARBA" id="ARBA00023065"/>
    </source>
</evidence>
<keyword evidence="10 14" id="KW-0472">Membrane</keyword>
<dbReference type="EMBL" id="GL349448">
    <property type="protein sequence ID" value="KNC47853.1"/>
    <property type="molecule type" value="Genomic_DNA"/>
</dbReference>
<feature type="transmembrane region" description="Helical" evidence="14">
    <location>
        <begin position="128"/>
        <end position="151"/>
    </location>
</feature>
<keyword evidence="11" id="KW-0407">Ion channel</keyword>
<keyword evidence="5 14" id="KW-0812">Transmembrane</keyword>
<keyword evidence="4" id="KW-1003">Cell membrane</keyword>
<evidence type="ECO:0000259" key="15">
    <source>
        <dbReference type="Pfam" id="PF00520"/>
    </source>
</evidence>
<dbReference type="Pfam" id="PF00520">
    <property type="entry name" value="Ion_trans"/>
    <property type="match status" value="1"/>
</dbReference>
<dbReference type="GO" id="GO:0034702">
    <property type="term" value="C:monoatomic ion channel complex"/>
    <property type="evidence" value="ECO:0007669"/>
    <property type="project" value="UniProtKB-KW"/>
</dbReference>
<proteinExistence type="predicted"/>
<evidence type="ECO:0000256" key="8">
    <source>
        <dbReference type="ARBA" id="ARBA00023054"/>
    </source>
</evidence>
<sequence length="354" mass="40243">MSGFRLCAREKSFSSEDTSGSDVSTFHEHKLKDLSSISISSDLTDPSQAHGGSRSKWRRKAHHIIESKYFRIFVIVLIVLDVIAVSLELAIASDAFGEVHSEAPCPVNPGDPRGEPTVNHDLEHGEEFLHWFSITMLCIFVIENLVLLWAIGKHFFKFMHVFDFGVVLISLVLELWLGGENAYAGLLVLLRLVRIVQGVVAAEQEAHTHTQSRLRHSLNHNKYLRRVFKNFLLDLPDDKIDSSRLYLAKHLLHNSKRFERSTANYLLGVEGSLMDHSNMVHSFSSYSEDKRVFEVVRRDFDDRSHHRRRHSSSSDAKRHPNRYHISSNESEYDVDSIVSCASTRSISSSSNSSS</sequence>
<accession>A0A0L0D973</accession>
<evidence type="ECO:0000256" key="7">
    <source>
        <dbReference type="ARBA" id="ARBA00022989"/>
    </source>
</evidence>